<dbReference type="AlphaFoldDB" id="A0A6H0KRD4"/>
<evidence type="ECO:0000313" key="2">
    <source>
        <dbReference type="Proteomes" id="UP000501780"/>
    </source>
</evidence>
<sequence>MKEFKESGLVFRFDDRWEVYQLDEEADYRQKICKQIPETRCIDFIGFNDADKILLFIEVKGFRGYGDKKNVQRLTGEKDDITVEIAQKVKDSLATIIGGARNSTNLPDVWKSHVGHLNDNGNLKVIAWVELDVSTENLLRRAKTNMSTRRKELRKRLTWLTSDVDILNTRAYNNELEGMEVSLI</sequence>
<organism evidence="1 2">
    <name type="scientific">Bacteroides faecium</name>
    <dbReference type="NCBI Taxonomy" id="2715212"/>
    <lineage>
        <taxon>Bacteria</taxon>
        <taxon>Pseudomonadati</taxon>
        <taxon>Bacteroidota</taxon>
        <taxon>Bacteroidia</taxon>
        <taxon>Bacteroidales</taxon>
        <taxon>Bacteroidaceae</taxon>
        <taxon>Bacteroides</taxon>
    </lineage>
</organism>
<gene>
    <name evidence="1" type="ORF">BacF7301_18470</name>
</gene>
<dbReference type="KEGG" id="bfc:BacF7301_18470"/>
<dbReference type="Proteomes" id="UP000501780">
    <property type="component" value="Chromosome"/>
</dbReference>
<protein>
    <recommendedName>
        <fullName evidence="3">NERD domain-containing protein</fullName>
    </recommendedName>
</protein>
<evidence type="ECO:0008006" key="3">
    <source>
        <dbReference type="Google" id="ProtNLM"/>
    </source>
</evidence>
<accession>A0A6H0KRD4</accession>
<dbReference type="EMBL" id="CP050831">
    <property type="protein sequence ID" value="QIU96014.1"/>
    <property type="molecule type" value="Genomic_DNA"/>
</dbReference>
<proteinExistence type="predicted"/>
<keyword evidence="2" id="KW-1185">Reference proteome</keyword>
<dbReference type="RefSeq" id="WP_167965113.1">
    <property type="nucleotide sequence ID" value="NZ_CP050831.1"/>
</dbReference>
<reference evidence="1 2" key="1">
    <citation type="submission" date="2020-03" db="EMBL/GenBank/DDBJ databases">
        <title>Genomic analysis of Bacteroides faecium CBA7301.</title>
        <authorList>
            <person name="Kim J."/>
            <person name="Roh S.W."/>
        </authorList>
    </citation>
    <scope>NUCLEOTIDE SEQUENCE [LARGE SCALE GENOMIC DNA]</scope>
    <source>
        <strain evidence="1 2">CBA7301</strain>
    </source>
</reference>
<name>A0A6H0KRD4_9BACE</name>
<evidence type="ECO:0000313" key="1">
    <source>
        <dbReference type="EMBL" id="QIU96014.1"/>
    </source>
</evidence>